<sequence>MDDTNIAIRNNDYQQVLLAALFGVLTTVLAVASVVVGYLQLRKHRLSHAVGDVETGVDAVSLAELHSDVALAPGANTPAPEHQVNGPNTDAPMPSEGDL</sequence>
<protein>
    <submittedName>
        <fullName evidence="3">Uncharacterized protein</fullName>
    </submittedName>
</protein>
<evidence type="ECO:0000256" key="1">
    <source>
        <dbReference type="SAM" id="MobiDB-lite"/>
    </source>
</evidence>
<feature type="transmembrane region" description="Helical" evidence="2">
    <location>
        <begin position="16"/>
        <end position="39"/>
    </location>
</feature>
<evidence type="ECO:0000313" key="4">
    <source>
        <dbReference type="Proteomes" id="UP000825890"/>
    </source>
</evidence>
<keyword evidence="2" id="KW-1133">Transmembrane helix</keyword>
<dbReference type="EMBL" id="BOLY01000006">
    <property type="protein sequence ID" value="GIZ45961.1"/>
    <property type="molecule type" value="Genomic_DNA"/>
</dbReference>
<keyword evidence="4" id="KW-1185">Reference proteome</keyword>
<keyword evidence="2" id="KW-0812">Transmembrane</keyword>
<accession>A0A9P3FG06</accession>
<proteinExistence type="predicted"/>
<dbReference type="Proteomes" id="UP000825890">
    <property type="component" value="Unassembled WGS sequence"/>
</dbReference>
<reference evidence="3 4" key="1">
    <citation type="submission" date="2021-01" db="EMBL/GenBank/DDBJ databases">
        <title>Cercospora kikuchii MAFF 305040 whole genome shotgun sequence.</title>
        <authorList>
            <person name="Kashiwa T."/>
            <person name="Suzuki T."/>
        </authorList>
    </citation>
    <scope>NUCLEOTIDE SEQUENCE [LARGE SCALE GENOMIC DNA]</scope>
    <source>
        <strain evidence="3 4">MAFF 305040</strain>
    </source>
</reference>
<comment type="caution">
    <text evidence="3">The sequence shown here is derived from an EMBL/GenBank/DDBJ whole genome shotgun (WGS) entry which is preliminary data.</text>
</comment>
<feature type="region of interest" description="Disordered" evidence="1">
    <location>
        <begin position="72"/>
        <end position="99"/>
    </location>
</feature>
<evidence type="ECO:0000313" key="3">
    <source>
        <dbReference type="EMBL" id="GIZ45961.1"/>
    </source>
</evidence>
<evidence type="ECO:0000256" key="2">
    <source>
        <dbReference type="SAM" id="Phobius"/>
    </source>
</evidence>
<keyword evidence="2" id="KW-0472">Membrane</keyword>
<organism evidence="3 4">
    <name type="scientific">Cercospora kikuchii</name>
    <dbReference type="NCBI Taxonomy" id="84275"/>
    <lineage>
        <taxon>Eukaryota</taxon>
        <taxon>Fungi</taxon>
        <taxon>Dikarya</taxon>
        <taxon>Ascomycota</taxon>
        <taxon>Pezizomycotina</taxon>
        <taxon>Dothideomycetes</taxon>
        <taxon>Dothideomycetidae</taxon>
        <taxon>Mycosphaerellales</taxon>
        <taxon>Mycosphaerellaceae</taxon>
        <taxon>Cercospora</taxon>
    </lineage>
</organism>
<dbReference type="AlphaFoldDB" id="A0A9P3FG06"/>
<dbReference type="RefSeq" id="XP_044660448.1">
    <property type="nucleotide sequence ID" value="XM_044804513.1"/>
</dbReference>
<dbReference type="GeneID" id="68294681"/>
<name>A0A9P3FG06_9PEZI</name>
<gene>
    <name evidence="3" type="ORF">CKM354_000910600</name>
</gene>